<dbReference type="Proteomes" id="UP001597343">
    <property type="component" value="Unassembled WGS sequence"/>
</dbReference>
<dbReference type="GO" id="GO:0016746">
    <property type="term" value="F:acyltransferase activity"/>
    <property type="evidence" value="ECO:0007669"/>
    <property type="project" value="UniProtKB-KW"/>
</dbReference>
<dbReference type="Gene3D" id="2.160.10.10">
    <property type="entry name" value="Hexapeptide repeat proteins"/>
    <property type="match status" value="1"/>
</dbReference>
<dbReference type="PROSITE" id="PS00101">
    <property type="entry name" value="HEXAPEP_TRANSFERASES"/>
    <property type="match status" value="1"/>
</dbReference>
<dbReference type="EMBL" id="JBHUIO010000006">
    <property type="protein sequence ID" value="MFD2170755.1"/>
    <property type="molecule type" value="Genomic_DNA"/>
</dbReference>
<accession>A0ABW4ZYA3</accession>
<dbReference type="PANTHER" id="PTHR43300:SF4">
    <property type="entry name" value="ACYL-[ACYL-CARRIER-PROTEIN]--UDP-N-ACETYLGLUCOSAMINE O-ACYLTRANSFERASE"/>
    <property type="match status" value="1"/>
</dbReference>
<evidence type="ECO:0000313" key="4">
    <source>
        <dbReference type="Proteomes" id="UP001597343"/>
    </source>
</evidence>
<dbReference type="Pfam" id="PF00132">
    <property type="entry name" value="Hexapep"/>
    <property type="match status" value="1"/>
</dbReference>
<dbReference type="InterPro" id="IPR001451">
    <property type="entry name" value="Hexapep"/>
</dbReference>
<dbReference type="RefSeq" id="WP_386047016.1">
    <property type="nucleotide sequence ID" value="NZ_JBHUIO010000006.1"/>
</dbReference>
<reference evidence="4" key="1">
    <citation type="journal article" date="2019" name="Int. J. Syst. Evol. Microbiol.">
        <title>The Global Catalogue of Microorganisms (GCM) 10K type strain sequencing project: providing services to taxonomists for standard genome sequencing and annotation.</title>
        <authorList>
            <consortium name="The Broad Institute Genomics Platform"/>
            <consortium name="The Broad Institute Genome Sequencing Center for Infectious Disease"/>
            <person name="Wu L."/>
            <person name="Ma J."/>
        </authorList>
    </citation>
    <scope>NUCLEOTIDE SEQUENCE [LARGE SCALE GENOMIC DNA]</scope>
    <source>
        <strain evidence="4">CGMCC 1.13574</strain>
    </source>
</reference>
<keyword evidence="4" id="KW-1185">Reference proteome</keyword>
<dbReference type="EC" id="2.3.1.-" evidence="3"/>
<protein>
    <submittedName>
        <fullName evidence="3">Acyltransferase</fullName>
        <ecNumber evidence="3">2.3.1.-</ecNumber>
    </submittedName>
</protein>
<keyword evidence="2" id="KW-0677">Repeat</keyword>
<comment type="caution">
    <text evidence="3">The sequence shown here is derived from an EMBL/GenBank/DDBJ whole genome shotgun (WGS) entry which is preliminary data.</text>
</comment>
<dbReference type="Pfam" id="PF14602">
    <property type="entry name" value="Hexapep_2"/>
    <property type="match status" value="1"/>
</dbReference>
<keyword evidence="1 3" id="KW-0808">Transferase</keyword>
<dbReference type="InterPro" id="IPR018357">
    <property type="entry name" value="Hexapep_transf_CS"/>
</dbReference>
<gene>
    <name evidence="3" type="ORF">ACFSOY_12150</name>
</gene>
<dbReference type="InterPro" id="IPR050179">
    <property type="entry name" value="Trans_hexapeptide_repeat"/>
</dbReference>
<organism evidence="3 4">
    <name type="scientific">Tumebacillus lipolyticus</name>
    <dbReference type="NCBI Taxonomy" id="1280370"/>
    <lineage>
        <taxon>Bacteria</taxon>
        <taxon>Bacillati</taxon>
        <taxon>Bacillota</taxon>
        <taxon>Bacilli</taxon>
        <taxon>Bacillales</taxon>
        <taxon>Alicyclobacillaceae</taxon>
        <taxon>Tumebacillus</taxon>
    </lineage>
</organism>
<evidence type="ECO:0000256" key="2">
    <source>
        <dbReference type="ARBA" id="ARBA00022737"/>
    </source>
</evidence>
<keyword evidence="3" id="KW-0012">Acyltransferase</keyword>
<dbReference type="InterPro" id="IPR011004">
    <property type="entry name" value="Trimer_LpxA-like_sf"/>
</dbReference>
<evidence type="ECO:0000313" key="3">
    <source>
        <dbReference type="EMBL" id="MFD2170755.1"/>
    </source>
</evidence>
<dbReference type="SUPFAM" id="SSF51161">
    <property type="entry name" value="Trimeric LpxA-like enzymes"/>
    <property type="match status" value="1"/>
</dbReference>
<evidence type="ECO:0000256" key="1">
    <source>
        <dbReference type="ARBA" id="ARBA00022679"/>
    </source>
</evidence>
<proteinExistence type="predicted"/>
<dbReference type="CDD" id="cd03358">
    <property type="entry name" value="LbH_WxcM_N_like"/>
    <property type="match status" value="1"/>
</dbReference>
<sequence>MNNKIQELIDNGILTLGKGVIIEEMVLVANREETNEGELRQISIGDHTIVRAGAIIYEGVTIGSDCRIGHGCILRTNASLGNNVVLSHHVIVEHDSKLGNWVRVSPHTHITSCMTVEDRAFLGAGVITVNDKFLTWKRNDREPNLLPPYVEFGARVGSGTTLLSGVRIGKMAMVGSGSVVTKDVPPYTIAFGNPAKVQRELDEEHRTPNGYEEVLTEME</sequence>
<name>A0ABW4ZYA3_9BACL</name>
<dbReference type="PANTHER" id="PTHR43300">
    <property type="entry name" value="ACETYLTRANSFERASE"/>
    <property type="match status" value="1"/>
</dbReference>